<dbReference type="RefSeq" id="WP_377341106.1">
    <property type="nucleotide sequence ID" value="NZ_JBHLUE010000016.1"/>
</dbReference>
<keyword evidence="3" id="KW-1185">Reference proteome</keyword>
<organism evidence="2 3">
    <name type="scientific">Plantactinospora siamensis</name>
    <dbReference type="NCBI Taxonomy" id="555372"/>
    <lineage>
        <taxon>Bacteria</taxon>
        <taxon>Bacillati</taxon>
        <taxon>Actinomycetota</taxon>
        <taxon>Actinomycetes</taxon>
        <taxon>Micromonosporales</taxon>
        <taxon>Micromonosporaceae</taxon>
        <taxon>Plantactinospora</taxon>
    </lineage>
</organism>
<sequence length="123" mass="11746">MLPVGPAPPVGEGEALPSVTPLDAGPGDELCGPADEAGEEATGSDDRVGAVVGTPVGGAGGAVRWPPGPAPEVVPRLPPPPDAPTPPVAARDRVTGAPRRGPALPGPALGDCAASVLSAGTMS</sequence>
<proteinExistence type="predicted"/>
<evidence type="ECO:0000256" key="1">
    <source>
        <dbReference type="SAM" id="MobiDB-lite"/>
    </source>
</evidence>
<dbReference type="EMBL" id="JBHLUE010000016">
    <property type="protein sequence ID" value="MFC0566462.1"/>
    <property type="molecule type" value="Genomic_DNA"/>
</dbReference>
<protein>
    <submittedName>
        <fullName evidence="2">Uncharacterized protein</fullName>
    </submittedName>
</protein>
<feature type="compositionally biased region" description="Low complexity" evidence="1">
    <location>
        <begin position="96"/>
        <end position="110"/>
    </location>
</feature>
<name>A0ABV6P0A6_9ACTN</name>
<gene>
    <name evidence="2" type="ORF">ACFFHU_20275</name>
</gene>
<feature type="compositionally biased region" description="Pro residues" evidence="1">
    <location>
        <begin position="66"/>
        <end position="87"/>
    </location>
</feature>
<accession>A0ABV6P0A6</accession>
<dbReference type="Proteomes" id="UP001589894">
    <property type="component" value="Unassembled WGS sequence"/>
</dbReference>
<evidence type="ECO:0000313" key="3">
    <source>
        <dbReference type="Proteomes" id="UP001589894"/>
    </source>
</evidence>
<evidence type="ECO:0000313" key="2">
    <source>
        <dbReference type="EMBL" id="MFC0566462.1"/>
    </source>
</evidence>
<reference evidence="2 3" key="1">
    <citation type="submission" date="2024-09" db="EMBL/GenBank/DDBJ databases">
        <authorList>
            <person name="Sun Q."/>
            <person name="Mori K."/>
        </authorList>
    </citation>
    <scope>NUCLEOTIDE SEQUENCE [LARGE SCALE GENOMIC DNA]</scope>
    <source>
        <strain evidence="2 3">TBRC 2205</strain>
    </source>
</reference>
<comment type="caution">
    <text evidence="2">The sequence shown here is derived from an EMBL/GenBank/DDBJ whole genome shotgun (WGS) entry which is preliminary data.</text>
</comment>
<feature type="region of interest" description="Disordered" evidence="1">
    <location>
        <begin position="1"/>
        <end position="110"/>
    </location>
</feature>